<dbReference type="EMBL" id="CASHSV030000001">
    <property type="protein sequence ID" value="CAJ2632310.1"/>
    <property type="molecule type" value="Genomic_DNA"/>
</dbReference>
<accession>A0ACB0IK16</accession>
<evidence type="ECO:0000313" key="1">
    <source>
        <dbReference type="EMBL" id="CAJ2632310.1"/>
    </source>
</evidence>
<protein>
    <submittedName>
        <fullName evidence="1">Uncharacterized protein</fullName>
    </submittedName>
</protein>
<gene>
    <name evidence="1" type="ORF">MILVUS5_LOCUS3645</name>
</gene>
<sequence>MWDDLRIIANNMREAWLLAGDFNDIACMEEKRGGVSASLRRCNKFSERINACNLMDMGAMGPKFTWRGPIYHGGQRIYERLDRALCNEKWRTNFPDGSVKVLTRVAFSDHHPLLISPLDDTYIRAPRQFRFESAWLLDNTYQAMLAESWRRELSVPHNLDNVQRGITNWKL</sequence>
<evidence type="ECO:0000313" key="2">
    <source>
        <dbReference type="Proteomes" id="UP001177021"/>
    </source>
</evidence>
<organism evidence="1 2">
    <name type="scientific">Trifolium pratense</name>
    <name type="common">Red clover</name>
    <dbReference type="NCBI Taxonomy" id="57577"/>
    <lineage>
        <taxon>Eukaryota</taxon>
        <taxon>Viridiplantae</taxon>
        <taxon>Streptophyta</taxon>
        <taxon>Embryophyta</taxon>
        <taxon>Tracheophyta</taxon>
        <taxon>Spermatophyta</taxon>
        <taxon>Magnoliopsida</taxon>
        <taxon>eudicotyledons</taxon>
        <taxon>Gunneridae</taxon>
        <taxon>Pentapetalae</taxon>
        <taxon>rosids</taxon>
        <taxon>fabids</taxon>
        <taxon>Fabales</taxon>
        <taxon>Fabaceae</taxon>
        <taxon>Papilionoideae</taxon>
        <taxon>50 kb inversion clade</taxon>
        <taxon>NPAAA clade</taxon>
        <taxon>Hologalegina</taxon>
        <taxon>IRL clade</taxon>
        <taxon>Trifolieae</taxon>
        <taxon>Trifolium</taxon>
    </lineage>
</organism>
<keyword evidence="2" id="KW-1185">Reference proteome</keyword>
<reference evidence="1" key="1">
    <citation type="submission" date="2023-10" db="EMBL/GenBank/DDBJ databases">
        <authorList>
            <person name="Rodriguez Cubillos JULIANA M."/>
            <person name="De Vega J."/>
        </authorList>
    </citation>
    <scope>NUCLEOTIDE SEQUENCE</scope>
</reference>
<proteinExistence type="predicted"/>
<comment type="caution">
    <text evidence="1">The sequence shown here is derived from an EMBL/GenBank/DDBJ whole genome shotgun (WGS) entry which is preliminary data.</text>
</comment>
<name>A0ACB0IK16_TRIPR</name>
<dbReference type="Proteomes" id="UP001177021">
    <property type="component" value="Unassembled WGS sequence"/>
</dbReference>